<evidence type="ECO:0000259" key="2">
    <source>
        <dbReference type="Pfam" id="PF24964"/>
    </source>
</evidence>
<dbReference type="GO" id="GO:0003676">
    <property type="term" value="F:nucleic acid binding"/>
    <property type="evidence" value="ECO:0007669"/>
    <property type="project" value="InterPro"/>
</dbReference>
<dbReference type="Proteomes" id="UP000469452">
    <property type="component" value="Unassembled WGS sequence"/>
</dbReference>
<dbReference type="AlphaFoldDB" id="A0A6A4ZNR1"/>
<comment type="caution">
    <text evidence="3">The sequence shown here is derived from an EMBL/GenBank/DDBJ whole genome shotgun (WGS) entry which is preliminary data.</text>
</comment>
<dbReference type="VEuPathDB" id="FungiDB:H257_14356"/>
<dbReference type="InterPro" id="IPR056671">
    <property type="entry name" value="DUF7769"/>
</dbReference>
<dbReference type="Pfam" id="PF24964">
    <property type="entry name" value="DUF7769"/>
    <property type="match status" value="1"/>
</dbReference>
<proteinExistence type="predicted"/>
<evidence type="ECO:0000256" key="1">
    <source>
        <dbReference type="SAM" id="MobiDB-lite"/>
    </source>
</evidence>
<accession>A0A6A4ZNR1</accession>
<dbReference type="EMBL" id="VJMI01017264">
    <property type="protein sequence ID" value="KAF0714443.1"/>
    <property type="molecule type" value="Genomic_DNA"/>
</dbReference>
<sequence>MSPKVASAVAPARVRGKKHLTLAQRHRIYELLLEICVQGELPRGAMLYVAQQFQCDSRTISRIWSRGRASSRNGRGVADFPSKIPGNSGRKRTRSADEIEAAIRQVPQESRQTMRALAFKSGIPRRTIGRHMQETRRLKARSSYIKPFLTPDNIQARLRYALSFLLPSSNGSYFFENMYDYVHIDEKWFYLTKVKRKYYVYEDEELAARFCKSKHFITKVMFLAAVARPRYDFHRKQMFDGKIGVWPFVESVPAKRNSKNRPKGTIVVSPQSVNAKVYSTMVIEQVIPAIKSKFPTAALKSAVLIQQDNASPHKCLTTDRLIASGIGGIGIVNQPPNSPDFNVLDLGFFNSIQSLQYQKCTRSIEELIDAVKTSFVELPTETLAKTFVTLQKVMEKSIEINGSNEYKLPHMKKDASIANLSSFHVECDATSYESALMHLNNRLAEEVHLEAMVNSQEQVI</sequence>
<dbReference type="PANTHER" id="PTHR47169">
    <property type="entry name" value="OS01G0541250 PROTEIN"/>
    <property type="match status" value="1"/>
</dbReference>
<name>A0A6A4ZNR1_APHAT</name>
<dbReference type="VEuPathDB" id="FungiDB:H257_16083"/>
<feature type="domain" description="DUF7769" evidence="2">
    <location>
        <begin position="20"/>
        <end position="74"/>
    </location>
</feature>
<evidence type="ECO:0000313" key="4">
    <source>
        <dbReference type="Proteomes" id="UP000469452"/>
    </source>
</evidence>
<protein>
    <recommendedName>
        <fullName evidence="2">DUF7769 domain-containing protein</fullName>
    </recommendedName>
</protein>
<dbReference type="Gene3D" id="3.30.420.10">
    <property type="entry name" value="Ribonuclease H-like superfamily/Ribonuclease H"/>
    <property type="match status" value="1"/>
</dbReference>
<reference evidence="3 4" key="1">
    <citation type="submission" date="2019-06" db="EMBL/GenBank/DDBJ databases">
        <title>Genomics analysis of Aphanomyces spp. identifies a new class of oomycete effector associated with host adaptation.</title>
        <authorList>
            <person name="Gaulin E."/>
        </authorList>
    </citation>
    <scope>NUCLEOTIDE SEQUENCE [LARGE SCALE GENOMIC DNA]</scope>
    <source>
        <strain evidence="3 4">E</strain>
    </source>
</reference>
<organism evidence="3 4">
    <name type="scientific">Aphanomyces astaci</name>
    <name type="common">Crayfish plague agent</name>
    <dbReference type="NCBI Taxonomy" id="112090"/>
    <lineage>
        <taxon>Eukaryota</taxon>
        <taxon>Sar</taxon>
        <taxon>Stramenopiles</taxon>
        <taxon>Oomycota</taxon>
        <taxon>Saprolegniomycetes</taxon>
        <taxon>Saprolegniales</taxon>
        <taxon>Verrucalvaceae</taxon>
        <taxon>Aphanomyces</taxon>
    </lineage>
</organism>
<gene>
    <name evidence="3" type="ORF">AaE_011571</name>
</gene>
<feature type="region of interest" description="Disordered" evidence="1">
    <location>
        <begin position="70"/>
        <end position="95"/>
    </location>
</feature>
<dbReference type="InterPro" id="IPR036397">
    <property type="entry name" value="RNaseH_sf"/>
</dbReference>
<evidence type="ECO:0000313" key="3">
    <source>
        <dbReference type="EMBL" id="KAF0714443.1"/>
    </source>
</evidence>
<dbReference type="PANTHER" id="PTHR47169:SF2">
    <property type="entry name" value="OS01G0541250 PROTEIN"/>
    <property type="match status" value="1"/>
</dbReference>